<protein>
    <submittedName>
        <fullName evidence="7">Putative integral membrane protein (TIGR00698 family)</fullName>
    </submittedName>
</protein>
<evidence type="ECO:0000313" key="8">
    <source>
        <dbReference type="Proteomes" id="UP000295600"/>
    </source>
</evidence>
<evidence type="ECO:0000256" key="6">
    <source>
        <dbReference type="ARBA" id="ARBA00023136"/>
    </source>
</evidence>
<evidence type="ECO:0000313" key="7">
    <source>
        <dbReference type="EMBL" id="TCO96050.1"/>
    </source>
</evidence>
<gene>
    <name evidence="7" type="ORF">EV202_102155</name>
</gene>
<dbReference type="PANTHER" id="PTHR30106:SF2">
    <property type="entry name" value="UPF0324 INNER MEMBRANE PROTEIN YEIH"/>
    <property type="match status" value="1"/>
</dbReference>
<dbReference type="AlphaFoldDB" id="A0A2R3MPP1"/>
<comment type="similarity">
    <text evidence="2">Belongs to the UPF0324 family.</text>
</comment>
<keyword evidence="5" id="KW-1133">Transmembrane helix</keyword>
<dbReference type="GO" id="GO:0005886">
    <property type="term" value="C:plasma membrane"/>
    <property type="evidence" value="ECO:0007669"/>
    <property type="project" value="UniProtKB-SubCell"/>
</dbReference>
<evidence type="ECO:0000256" key="1">
    <source>
        <dbReference type="ARBA" id="ARBA00004651"/>
    </source>
</evidence>
<dbReference type="InterPro" id="IPR004630">
    <property type="entry name" value="UPF0324_YeiH-like"/>
</dbReference>
<reference evidence="7 8" key="1">
    <citation type="submission" date="2019-03" db="EMBL/GenBank/DDBJ databases">
        <title>Genomic Encyclopedia of Type Strains, Phase IV (KMG-IV): sequencing the most valuable type-strain genomes for metagenomic binning, comparative biology and taxonomic classification.</title>
        <authorList>
            <person name="Goeker M."/>
        </authorList>
    </citation>
    <scope>NUCLEOTIDE SEQUENCE [LARGE SCALE GENOMIC DNA]</scope>
    <source>
        <strain evidence="7 8">DSM 23917</strain>
    </source>
</reference>
<keyword evidence="3" id="KW-1003">Cell membrane</keyword>
<dbReference type="KEGG" id="bhf:C3V43_03230"/>
<dbReference type="NCBIfam" id="TIGR00698">
    <property type="entry name" value="YeiH family putative sulfate export transporter"/>
    <property type="match status" value="1"/>
</dbReference>
<proteinExistence type="inferred from homology"/>
<keyword evidence="4" id="KW-0812">Transmembrane</keyword>
<evidence type="ECO:0000256" key="4">
    <source>
        <dbReference type="ARBA" id="ARBA00022692"/>
    </source>
</evidence>
<dbReference type="RefSeq" id="WP_106068573.1">
    <property type="nucleotide sequence ID" value="NZ_CP027234.1"/>
</dbReference>
<evidence type="ECO:0000256" key="3">
    <source>
        <dbReference type="ARBA" id="ARBA00022475"/>
    </source>
</evidence>
<comment type="caution">
    <text evidence="7">The sequence shown here is derived from an EMBL/GenBank/DDBJ whole genome shotgun (WGS) entry which is preliminary data.</text>
</comment>
<sequence>MFSRENRSNTMHGILLIALFSFSAFYIAEIPFVKSLSFSPLIVGIILGMGYANSLRNRLPKTWVPGIKFCSKQVLRAGIVLYGFRLTLTQVAEVGLPAVVIDTIIVAGTILIGIGLGKLLKTDKDTALITSTGSAICGAAAVLAAEPVIRFEGHKTAIAVSTVVIFGTISMFLYPIMYHAGLLNGLSNMEVAIYTGSTLHEVAHVAGAGNAMDPMDALGIAGPATITKMIRVMMLAPALIIMSFALAGRKKAEAGGRIVKSKIMIPWFAFGFIGIICLNSLLQYLCGAETVKDIPLNGAIEYIDTFMLTMAMTALGTDTSIDKFRQAGAKPFVLAFLLYIWLVVGGYLQAKYLIPLLA</sequence>
<evidence type="ECO:0000256" key="5">
    <source>
        <dbReference type="ARBA" id="ARBA00022989"/>
    </source>
</evidence>
<accession>A0A2R3MPP1</accession>
<organism evidence="7 8">
    <name type="scientific">Prevotella heparinolytica</name>
    <dbReference type="NCBI Taxonomy" id="28113"/>
    <lineage>
        <taxon>Bacteria</taxon>
        <taxon>Pseudomonadati</taxon>
        <taxon>Bacteroidota</taxon>
        <taxon>Bacteroidia</taxon>
        <taxon>Bacteroidales</taxon>
        <taxon>Bacteroidaceae</taxon>
        <taxon>Bacteroides</taxon>
    </lineage>
</organism>
<comment type="subcellular location">
    <subcellularLocation>
        <location evidence="1">Cell membrane</location>
        <topology evidence="1">Multi-pass membrane protein</topology>
    </subcellularLocation>
</comment>
<keyword evidence="6" id="KW-0472">Membrane</keyword>
<name>A0A2R3MPP1_9BACE</name>
<dbReference type="InterPro" id="IPR018383">
    <property type="entry name" value="UPF0324_pro"/>
</dbReference>
<evidence type="ECO:0000256" key="2">
    <source>
        <dbReference type="ARBA" id="ARBA00007977"/>
    </source>
</evidence>
<dbReference type="PANTHER" id="PTHR30106">
    <property type="entry name" value="INNER MEMBRANE PROTEIN YEIH-RELATED"/>
    <property type="match status" value="1"/>
</dbReference>
<dbReference type="GeneID" id="94547468"/>
<dbReference type="Proteomes" id="UP000295600">
    <property type="component" value="Unassembled WGS sequence"/>
</dbReference>
<dbReference type="Pfam" id="PF03601">
    <property type="entry name" value="Cons_hypoth698"/>
    <property type="match status" value="1"/>
</dbReference>
<dbReference type="EMBL" id="SLXB01000002">
    <property type="protein sequence ID" value="TCO96050.1"/>
    <property type="molecule type" value="Genomic_DNA"/>
</dbReference>